<evidence type="ECO:0000313" key="7">
    <source>
        <dbReference type="Proteomes" id="UP000515154"/>
    </source>
</evidence>
<dbReference type="AlphaFoldDB" id="A0A6P7T5G4"/>
<gene>
    <name evidence="8" type="primary">LOC115219940</name>
</gene>
<dbReference type="PANTHER" id="PTHR46491:SF3">
    <property type="entry name" value="CDGSH IRON-SULFUR DOMAIN-CONTAINING PROTEIN 3, MITOCHONDRIAL"/>
    <property type="match status" value="1"/>
</dbReference>
<dbReference type="KEGG" id="osn:115219940"/>
<keyword evidence="4" id="KW-0411">Iron-sulfur</keyword>
<dbReference type="SMART" id="SM00704">
    <property type="entry name" value="ZnF_CDGSH"/>
    <property type="match status" value="2"/>
</dbReference>
<dbReference type="InterPro" id="IPR052950">
    <property type="entry name" value="CISD"/>
</dbReference>
<dbReference type="InterPro" id="IPR042216">
    <property type="entry name" value="MitoNEET_CISD"/>
</dbReference>
<proteinExistence type="predicted"/>
<evidence type="ECO:0000256" key="3">
    <source>
        <dbReference type="ARBA" id="ARBA00023004"/>
    </source>
</evidence>
<keyword evidence="7" id="KW-1185">Reference proteome</keyword>
<dbReference type="GO" id="GO:0005739">
    <property type="term" value="C:mitochondrion"/>
    <property type="evidence" value="ECO:0007669"/>
    <property type="project" value="TreeGrafter"/>
</dbReference>
<dbReference type="GO" id="GO:0046872">
    <property type="term" value="F:metal ion binding"/>
    <property type="evidence" value="ECO:0007669"/>
    <property type="project" value="UniProtKB-KW"/>
</dbReference>
<evidence type="ECO:0000256" key="5">
    <source>
        <dbReference type="ARBA" id="ARBA00034078"/>
    </source>
</evidence>
<feature type="domain" description="Iron-binding zinc finger CDGSH type" evidence="6">
    <location>
        <begin position="73"/>
        <end position="109"/>
    </location>
</feature>
<dbReference type="Pfam" id="PF09360">
    <property type="entry name" value="zf-CDGSH"/>
    <property type="match status" value="1"/>
</dbReference>
<reference evidence="8" key="1">
    <citation type="submission" date="2025-08" db="UniProtKB">
        <authorList>
            <consortium name="RefSeq"/>
        </authorList>
    </citation>
    <scope>IDENTIFICATION</scope>
</reference>
<evidence type="ECO:0000259" key="6">
    <source>
        <dbReference type="SMART" id="SM00704"/>
    </source>
</evidence>
<keyword evidence="3" id="KW-0408">Iron</keyword>
<evidence type="ECO:0000313" key="8">
    <source>
        <dbReference type="RefSeq" id="XP_029646103.1"/>
    </source>
</evidence>
<comment type="cofactor">
    <cofactor evidence="5">
        <name>[2Fe-2S] cluster</name>
        <dbReference type="ChEBI" id="CHEBI:190135"/>
    </cofactor>
</comment>
<dbReference type="PANTHER" id="PTHR46491">
    <property type="entry name" value="CDGSH IRON SULFUR DOMAIN PROTEIN HOMOLOG"/>
    <property type="match status" value="1"/>
</dbReference>
<dbReference type="GO" id="GO:0051537">
    <property type="term" value="F:2 iron, 2 sulfur cluster binding"/>
    <property type="evidence" value="ECO:0007669"/>
    <property type="project" value="UniProtKB-KW"/>
</dbReference>
<evidence type="ECO:0000256" key="1">
    <source>
        <dbReference type="ARBA" id="ARBA00022714"/>
    </source>
</evidence>
<name>A0A6P7T5G4_9MOLL</name>
<evidence type="ECO:0000256" key="2">
    <source>
        <dbReference type="ARBA" id="ARBA00022723"/>
    </source>
</evidence>
<dbReference type="RefSeq" id="XP_029646103.1">
    <property type="nucleotide sequence ID" value="XM_029790243.2"/>
</dbReference>
<dbReference type="Gene3D" id="3.40.5.90">
    <property type="entry name" value="CDGSH iron-sulfur domain, mitoNEET-type"/>
    <property type="match status" value="2"/>
</dbReference>
<sequence>MDTKNNLSDAAVANAAADDGDDIANRKYPAVPMYGPCNVRDLKPGTVKYWCACGLSRRQPWCDGSHKGTGIKPIRWVVPESQSLYQICNCKYTKNPPHCDATHVYLPTEVLHRKATCENKSSHVDTCKLCTQCGWVPDF</sequence>
<feature type="domain" description="Iron-binding zinc finger CDGSH type" evidence="6">
    <location>
        <begin position="38"/>
        <end position="72"/>
    </location>
</feature>
<keyword evidence="1" id="KW-0001">2Fe-2S</keyword>
<accession>A0A6P7T5G4</accession>
<evidence type="ECO:0000256" key="4">
    <source>
        <dbReference type="ARBA" id="ARBA00023014"/>
    </source>
</evidence>
<dbReference type="InterPro" id="IPR018967">
    <property type="entry name" value="FeS-contain_CDGSH-typ"/>
</dbReference>
<protein>
    <submittedName>
        <fullName evidence="8">CDGSH iron-sulfur domain-containing protein 3, mitochondrial</fullName>
    </submittedName>
</protein>
<dbReference type="Proteomes" id="UP000515154">
    <property type="component" value="Linkage group LG15"/>
</dbReference>
<keyword evidence="2" id="KW-0479">Metal-binding</keyword>
<organism evidence="7 8">
    <name type="scientific">Octopus sinensis</name>
    <name type="common">East Asian common octopus</name>
    <dbReference type="NCBI Taxonomy" id="2607531"/>
    <lineage>
        <taxon>Eukaryota</taxon>
        <taxon>Metazoa</taxon>
        <taxon>Spiralia</taxon>
        <taxon>Lophotrochozoa</taxon>
        <taxon>Mollusca</taxon>
        <taxon>Cephalopoda</taxon>
        <taxon>Coleoidea</taxon>
        <taxon>Octopodiformes</taxon>
        <taxon>Octopoda</taxon>
        <taxon>Incirrata</taxon>
        <taxon>Octopodidae</taxon>
        <taxon>Octopus</taxon>
    </lineage>
</organism>